<comment type="caution">
    <text evidence="2">The sequence shown here is derived from an EMBL/GenBank/DDBJ whole genome shotgun (WGS) entry which is preliminary data.</text>
</comment>
<evidence type="ECO:0000313" key="3">
    <source>
        <dbReference type="Proteomes" id="UP000327493"/>
    </source>
</evidence>
<dbReference type="AlphaFoldDB" id="A0A5J5DMY0"/>
<feature type="region of interest" description="Disordered" evidence="1">
    <location>
        <begin position="40"/>
        <end position="78"/>
    </location>
</feature>
<accession>A0A5J5DMY0</accession>
<evidence type="ECO:0000256" key="1">
    <source>
        <dbReference type="SAM" id="MobiDB-lite"/>
    </source>
</evidence>
<dbReference type="EMBL" id="VOFY01000002">
    <property type="protein sequence ID" value="KAA8594528.1"/>
    <property type="molecule type" value="Genomic_DNA"/>
</dbReference>
<dbReference type="Proteomes" id="UP000327493">
    <property type="component" value="Chromosome 2"/>
</dbReference>
<evidence type="ECO:0000313" key="2">
    <source>
        <dbReference type="EMBL" id="KAA8594528.1"/>
    </source>
</evidence>
<gene>
    <name evidence="2" type="ORF">FQN60_011663</name>
</gene>
<protein>
    <submittedName>
        <fullName evidence="2">Uncharacterized protein</fullName>
    </submittedName>
</protein>
<sequence>MAAVLSRFGWFSSHTEEPHCPRTRSATWFNVGQRQRQRQRDWDWVSAAETDPQEESSSNMTPLPDWLSTVATEPTWIR</sequence>
<organism evidence="2 3">
    <name type="scientific">Etheostoma spectabile</name>
    <name type="common">orangethroat darter</name>
    <dbReference type="NCBI Taxonomy" id="54343"/>
    <lineage>
        <taxon>Eukaryota</taxon>
        <taxon>Metazoa</taxon>
        <taxon>Chordata</taxon>
        <taxon>Craniata</taxon>
        <taxon>Vertebrata</taxon>
        <taxon>Euteleostomi</taxon>
        <taxon>Actinopterygii</taxon>
        <taxon>Neopterygii</taxon>
        <taxon>Teleostei</taxon>
        <taxon>Neoteleostei</taxon>
        <taxon>Acanthomorphata</taxon>
        <taxon>Eupercaria</taxon>
        <taxon>Perciformes</taxon>
        <taxon>Percoidei</taxon>
        <taxon>Percidae</taxon>
        <taxon>Etheostomatinae</taxon>
        <taxon>Etheostoma</taxon>
    </lineage>
</organism>
<proteinExistence type="predicted"/>
<reference evidence="2 3" key="1">
    <citation type="submission" date="2019-08" db="EMBL/GenBank/DDBJ databases">
        <title>A chromosome-level genome assembly, high-density linkage maps, and genome scans reveal the genomic architecture of hybrid incompatibilities underlying speciation via character displacement in darters (Percidae: Etheostominae).</title>
        <authorList>
            <person name="Moran R.L."/>
            <person name="Catchen J.M."/>
            <person name="Fuller R.C."/>
        </authorList>
    </citation>
    <scope>NUCLEOTIDE SEQUENCE [LARGE SCALE GENOMIC DNA]</scope>
    <source>
        <strain evidence="2">EspeVRDwgs_2016</strain>
        <tissue evidence="2">Muscle</tissue>
    </source>
</reference>
<keyword evidence="3" id="KW-1185">Reference proteome</keyword>
<name>A0A5J5DMY0_9PERO</name>